<organism evidence="6 7">
    <name type="scientific">Chryseobacterium kimseyorum</name>
    <dbReference type="NCBI Taxonomy" id="2984028"/>
    <lineage>
        <taxon>Bacteria</taxon>
        <taxon>Pseudomonadati</taxon>
        <taxon>Bacteroidota</taxon>
        <taxon>Flavobacteriia</taxon>
        <taxon>Flavobacteriales</taxon>
        <taxon>Weeksellaceae</taxon>
        <taxon>Chryseobacterium group</taxon>
        <taxon>Chryseobacterium</taxon>
    </lineage>
</organism>
<evidence type="ECO:0000256" key="3">
    <source>
        <dbReference type="ARBA" id="ARBA00023274"/>
    </source>
</evidence>
<dbReference type="InterPro" id="IPR035104">
    <property type="entry name" value="Ribosomal_protein_S1-like"/>
</dbReference>
<dbReference type="PRINTS" id="PR00681">
    <property type="entry name" value="RIBOSOMALS1"/>
</dbReference>
<dbReference type="NCBIfam" id="NF004953">
    <property type="entry name" value="PRK06299.1-3"/>
    <property type="match status" value="1"/>
</dbReference>
<evidence type="ECO:0000313" key="7">
    <source>
        <dbReference type="Proteomes" id="UP001163731"/>
    </source>
</evidence>
<dbReference type="InterPro" id="IPR003029">
    <property type="entry name" value="S1_domain"/>
</dbReference>
<dbReference type="InterPro" id="IPR050437">
    <property type="entry name" value="Ribos_protein_bS1-like"/>
</dbReference>
<feature type="domain" description="S1 motif" evidence="5">
    <location>
        <begin position="395"/>
        <end position="465"/>
    </location>
</feature>
<evidence type="ECO:0000313" key="6">
    <source>
        <dbReference type="EMBL" id="MCW3168413.1"/>
    </source>
</evidence>
<protein>
    <submittedName>
        <fullName evidence="6">30S ribosomal protein S1</fullName>
    </submittedName>
</protein>
<evidence type="ECO:0000259" key="5">
    <source>
        <dbReference type="PROSITE" id="PS50126"/>
    </source>
</evidence>
<proteinExistence type="inferred from homology"/>
<feature type="domain" description="S1 motif" evidence="5">
    <location>
        <begin position="223"/>
        <end position="291"/>
    </location>
</feature>
<reference evidence="6" key="1">
    <citation type="submission" date="2022-10" db="EMBL/GenBank/DDBJ databases">
        <title>Chryseobacterium babae sp. nov. isolated from the gut of the beetle Oryctes rhinoceros, and Chryseobacterium kimseyorum sp. nov., isolated from a stick insect rearing cage.</title>
        <authorList>
            <person name="Shelomi M."/>
            <person name="Han C.-J."/>
            <person name="Chen W.-M."/>
            <person name="Chen H.-K."/>
            <person name="Liaw S.-J."/>
            <person name="Muhle E."/>
            <person name="Clermont D."/>
        </authorList>
    </citation>
    <scope>NUCLEOTIDE SEQUENCE</scope>
    <source>
        <strain evidence="6">09-1422</strain>
    </source>
</reference>
<feature type="domain" description="S1 motif" evidence="5">
    <location>
        <begin position="55"/>
        <end position="118"/>
    </location>
</feature>
<feature type="region of interest" description="Disordered" evidence="4">
    <location>
        <begin position="555"/>
        <end position="588"/>
    </location>
</feature>
<comment type="caution">
    <text evidence="6">The sequence shown here is derived from an EMBL/GenBank/DDBJ whole genome shotgun (WGS) entry which is preliminary data.</text>
</comment>
<dbReference type="Gene3D" id="2.40.50.140">
    <property type="entry name" value="Nucleic acid-binding proteins"/>
    <property type="match status" value="6"/>
</dbReference>
<dbReference type="PANTHER" id="PTHR10724:SF7">
    <property type="entry name" value="SMALL RIBOSOMAL SUBUNIT PROTEIN BS1C"/>
    <property type="match status" value="1"/>
</dbReference>
<sequence>MSKETNSAEVILNQNVAPEQFDWDSFESGLDADARKEKSDLEEIYNGSLSSLNDNDVIVGKVVRLTDKEAIVDIDFKSEGVISLNEFRYNPGLKVGDDVEVMVDRREDKTGQLQLSHRKARTLKAWDRVNELHETGEIVNGFVKSRTKGGMIVDVHGIEAFLPGSQIDVKPIKDYDQFVGKTMEFKVVKINPEFKNVVVSHKALIEADIEGQKKEIIAQLEKGQVLEGTVKNITSYGVFVDLGGVDGLIHITDLSWSRVNHPSEILEDGQTVKVVILDFDDEKTRIQLGMKQLEAHPWDALSADMKVGDKVKGKVVVLADYGAFVEIAPGVEGLIHVSEMSWSTHLRSAGDFVKVGDEVEAEVLTLDREDRKISLGMKQLSKDPWENIEAKYPVGSEHVGTVRNFTNFGVFVELEEGIDGLIYISDLSWTKKIKHPSEFCAVGDKLNVIVLELDIQARRLSLGHKQLTENPWDKFETKYAEGTVHAGKAVEVHDKGASVQFDDAEVEAFCPSRLLEKEDGSKIKKGEDAQFKVIEFNKEFKRVVVSHTGIFRDEEKKNAREASNNRSNNSGNTSSSSNNEERSTLGDIDVLAELKKKMEGGK</sequence>
<gene>
    <name evidence="6" type="primary">rpsA</name>
    <name evidence="6" type="ORF">OMO38_07720</name>
</gene>
<dbReference type="PROSITE" id="PS50126">
    <property type="entry name" value="S1"/>
    <property type="match status" value="6"/>
</dbReference>
<dbReference type="Pfam" id="PF00575">
    <property type="entry name" value="S1"/>
    <property type="match status" value="6"/>
</dbReference>
<dbReference type="EMBL" id="JAPDHW010000004">
    <property type="protein sequence ID" value="MCW3168413.1"/>
    <property type="molecule type" value="Genomic_DNA"/>
</dbReference>
<dbReference type="SMART" id="SM00316">
    <property type="entry name" value="S1"/>
    <property type="match status" value="6"/>
</dbReference>
<dbReference type="InterPro" id="IPR012340">
    <property type="entry name" value="NA-bd_OB-fold"/>
</dbReference>
<dbReference type="PANTHER" id="PTHR10724">
    <property type="entry name" value="30S RIBOSOMAL PROTEIN S1"/>
    <property type="match status" value="1"/>
</dbReference>
<keyword evidence="2 6" id="KW-0689">Ribosomal protein</keyword>
<keyword evidence="3" id="KW-0687">Ribonucleoprotein</keyword>
<name>A0ABT3HXM2_9FLAO</name>
<evidence type="ECO:0000256" key="1">
    <source>
        <dbReference type="ARBA" id="ARBA00006767"/>
    </source>
</evidence>
<accession>A0ABT3HXM2</accession>
<comment type="similarity">
    <text evidence="1">Belongs to the bacterial ribosomal protein bS1 family.</text>
</comment>
<feature type="compositionally biased region" description="Low complexity" evidence="4">
    <location>
        <begin position="561"/>
        <end position="578"/>
    </location>
</feature>
<dbReference type="RefSeq" id="WP_264749626.1">
    <property type="nucleotide sequence ID" value="NZ_JAPDHW010000004.1"/>
</dbReference>
<dbReference type="CDD" id="cd05688">
    <property type="entry name" value="S1_RPS1_repeat_ec3"/>
    <property type="match status" value="1"/>
</dbReference>
<keyword evidence="7" id="KW-1185">Reference proteome</keyword>
<dbReference type="Proteomes" id="UP001163731">
    <property type="component" value="Unassembled WGS sequence"/>
</dbReference>
<feature type="domain" description="S1 motif" evidence="5">
    <location>
        <begin position="136"/>
        <end position="202"/>
    </location>
</feature>
<feature type="domain" description="S1 motif" evidence="5">
    <location>
        <begin position="482"/>
        <end position="548"/>
    </location>
</feature>
<evidence type="ECO:0000256" key="2">
    <source>
        <dbReference type="ARBA" id="ARBA00022980"/>
    </source>
</evidence>
<dbReference type="SUPFAM" id="SSF50249">
    <property type="entry name" value="Nucleic acid-binding proteins"/>
    <property type="match status" value="6"/>
</dbReference>
<feature type="domain" description="S1 motif" evidence="5">
    <location>
        <begin position="308"/>
        <end position="378"/>
    </location>
</feature>
<evidence type="ECO:0000256" key="4">
    <source>
        <dbReference type="SAM" id="MobiDB-lite"/>
    </source>
</evidence>
<dbReference type="GO" id="GO:0005840">
    <property type="term" value="C:ribosome"/>
    <property type="evidence" value="ECO:0007669"/>
    <property type="project" value="UniProtKB-KW"/>
</dbReference>
<dbReference type="CDD" id="cd05687">
    <property type="entry name" value="S1_RPS1_repeat_ec1_hs1"/>
    <property type="match status" value="1"/>
</dbReference>
<dbReference type="CDD" id="cd04465">
    <property type="entry name" value="S1_RPS1_repeat_ec2_hs2"/>
    <property type="match status" value="1"/>
</dbReference>